<dbReference type="SUPFAM" id="SSF54427">
    <property type="entry name" value="NTF2-like"/>
    <property type="match status" value="1"/>
</dbReference>
<sequence>MTPAVPPTEPAEPSIAPPAVSPAVSPAATPAGTLTAEDRGLLADLVARYALFADNQDIAALARLFTDDGVLVLPEPPKTLGPALTHTGHDEILRAMSSLERIPVTFHALVGQVFDAGPEPLTATGTVACAAHHLTARAGEPSDLVWHLRYRDRYRREGGTWRIAHRAIQIDWIETRPVRRWREQDA</sequence>
<evidence type="ECO:0000256" key="1">
    <source>
        <dbReference type="SAM" id="MobiDB-lite"/>
    </source>
</evidence>
<organism evidence="3 4">
    <name type="scientific">Streptosporangium carneum</name>
    <dbReference type="NCBI Taxonomy" id="47481"/>
    <lineage>
        <taxon>Bacteria</taxon>
        <taxon>Bacillati</taxon>
        <taxon>Actinomycetota</taxon>
        <taxon>Actinomycetes</taxon>
        <taxon>Streptosporangiales</taxon>
        <taxon>Streptosporangiaceae</taxon>
        <taxon>Streptosporangium</taxon>
    </lineage>
</organism>
<accession>A0A9W6IBF0</accession>
<dbReference type="InterPro" id="IPR037401">
    <property type="entry name" value="SnoaL-like"/>
</dbReference>
<comment type="caution">
    <text evidence="3">The sequence shown here is derived from an EMBL/GenBank/DDBJ whole genome shotgun (WGS) entry which is preliminary data.</text>
</comment>
<protein>
    <recommendedName>
        <fullName evidence="2">SnoaL-like domain-containing protein</fullName>
    </recommendedName>
</protein>
<keyword evidence="4" id="KW-1185">Reference proteome</keyword>
<dbReference type="RefSeq" id="WP_271222841.1">
    <property type="nucleotide sequence ID" value="NZ_BAAAVD010000019.1"/>
</dbReference>
<feature type="region of interest" description="Disordered" evidence="1">
    <location>
        <begin position="1"/>
        <end position="26"/>
    </location>
</feature>
<evidence type="ECO:0000259" key="2">
    <source>
        <dbReference type="Pfam" id="PF13577"/>
    </source>
</evidence>
<feature type="domain" description="SnoaL-like" evidence="2">
    <location>
        <begin position="36"/>
        <end position="166"/>
    </location>
</feature>
<evidence type="ECO:0000313" key="3">
    <source>
        <dbReference type="EMBL" id="GLK14609.1"/>
    </source>
</evidence>
<dbReference type="Gene3D" id="3.10.450.50">
    <property type="match status" value="1"/>
</dbReference>
<reference evidence="3" key="2">
    <citation type="submission" date="2023-01" db="EMBL/GenBank/DDBJ databases">
        <authorList>
            <person name="Sun Q."/>
            <person name="Evtushenko L."/>
        </authorList>
    </citation>
    <scope>NUCLEOTIDE SEQUENCE</scope>
    <source>
        <strain evidence="3">VKM Ac-2007</strain>
    </source>
</reference>
<name>A0A9W6IBF0_9ACTN</name>
<dbReference type="EMBL" id="BSEV01000034">
    <property type="protein sequence ID" value="GLK14609.1"/>
    <property type="molecule type" value="Genomic_DNA"/>
</dbReference>
<dbReference type="InterPro" id="IPR032710">
    <property type="entry name" value="NTF2-like_dom_sf"/>
</dbReference>
<evidence type="ECO:0000313" key="4">
    <source>
        <dbReference type="Proteomes" id="UP001143474"/>
    </source>
</evidence>
<dbReference type="Proteomes" id="UP001143474">
    <property type="component" value="Unassembled WGS sequence"/>
</dbReference>
<proteinExistence type="predicted"/>
<dbReference type="Pfam" id="PF13577">
    <property type="entry name" value="SnoaL_4"/>
    <property type="match status" value="1"/>
</dbReference>
<gene>
    <name evidence="3" type="ORF">GCM10017600_80210</name>
</gene>
<dbReference type="AlphaFoldDB" id="A0A9W6IBF0"/>
<feature type="compositionally biased region" description="Pro residues" evidence="1">
    <location>
        <begin position="1"/>
        <end position="20"/>
    </location>
</feature>
<dbReference type="CDD" id="cd00531">
    <property type="entry name" value="NTF2_like"/>
    <property type="match status" value="1"/>
</dbReference>
<reference evidence="3" key="1">
    <citation type="journal article" date="2014" name="Int. J. Syst. Evol. Microbiol.">
        <title>Complete genome sequence of Corynebacterium casei LMG S-19264T (=DSM 44701T), isolated from a smear-ripened cheese.</title>
        <authorList>
            <consortium name="US DOE Joint Genome Institute (JGI-PGF)"/>
            <person name="Walter F."/>
            <person name="Albersmeier A."/>
            <person name="Kalinowski J."/>
            <person name="Ruckert C."/>
        </authorList>
    </citation>
    <scope>NUCLEOTIDE SEQUENCE</scope>
    <source>
        <strain evidence="3">VKM Ac-2007</strain>
    </source>
</reference>